<dbReference type="AlphaFoldDB" id="A0A382SHY3"/>
<evidence type="ECO:0000313" key="2">
    <source>
        <dbReference type="EMBL" id="SVD08807.1"/>
    </source>
</evidence>
<protein>
    <submittedName>
        <fullName evidence="2">Uncharacterized protein</fullName>
    </submittedName>
</protein>
<gene>
    <name evidence="2" type="ORF">METZ01_LOCUS361661</name>
</gene>
<reference evidence="2" key="1">
    <citation type="submission" date="2018-05" db="EMBL/GenBank/DDBJ databases">
        <authorList>
            <person name="Lanie J.A."/>
            <person name="Ng W.-L."/>
            <person name="Kazmierczak K.M."/>
            <person name="Andrzejewski T.M."/>
            <person name="Davidsen T.M."/>
            <person name="Wayne K.J."/>
            <person name="Tettelin H."/>
            <person name="Glass J.I."/>
            <person name="Rusch D."/>
            <person name="Podicherti R."/>
            <person name="Tsui H.-C.T."/>
            <person name="Winkler M.E."/>
        </authorList>
    </citation>
    <scope>NUCLEOTIDE SEQUENCE</scope>
</reference>
<organism evidence="2">
    <name type="scientific">marine metagenome</name>
    <dbReference type="NCBI Taxonomy" id="408172"/>
    <lineage>
        <taxon>unclassified sequences</taxon>
        <taxon>metagenomes</taxon>
        <taxon>ecological metagenomes</taxon>
    </lineage>
</organism>
<feature type="non-terminal residue" evidence="2">
    <location>
        <position position="1"/>
    </location>
</feature>
<name>A0A382SHY3_9ZZZZ</name>
<dbReference type="EMBL" id="UINC01128816">
    <property type="protein sequence ID" value="SVD08807.1"/>
    <property type="molecule type" value="Genomic_DNA"/>
</dbReference>
<proteinExistence type="predicted"/>
<sequence length="64" mass="6673">DLTDLENVDVTTCLDSPLDGWVYLSGRPSDEFLDLAAAMSTGGVPADPSLSPPATSIDPLALLR</sequence>
<evidence type="ECO:0000256" key="1">
    <source>
        <dbReference type="SAM" id="MobiDB-lite"/>
    </source>
</evidence>
<feature type="region of interest" description="Disordered" evidence="1">
    <location>
        <begin position="43"/>
        <end position="64"/>
    </location>
</feature>
<accession>A0A382SHY3</accession>